<dbReference type="AlphaFoldDB" id="A0A194SF25"/>
<keyword evidence="5" id="KW-1185">Reference proteome</keyword>
<protein>
    <submittedName>
        <fullName evidence="4">Uncharacterized protein</fullName>
    </submittedName>
</protein>
<name>A0A194SF25_RHOGW</name>
<keyword evidence="3" id="KW-0732">Signal</keyword>
<dbReference type="EMBL" id="KQ474073">
    <property type="protein sequence ID" value="KPV78141.1"/>
    <property type="molecule type" value="Genomic_DNA"/>
</dbReference>
<sequence>MVRLSASCALLALSALPLASAGPLSFFQETSHAVVRSGLRNILRLNETQIDRILATDETPLEPHPFAFDLTDDNYETVLGTATLDNPFASPLPREDVWVITVHGPDPVSKVFLKGMDEVATYNSSAAGGTLPANMHFARLGYARETILPTRWWLWRTPVIVIGTNRMRTLRFIRPGNVRPNVEALSDMLSKPALWKQVEVWEGRLAPGGSFEDRLHRLAKIWAKIHRESAKVPKFALLAVSGFIMNFVVSWFHKDDDKKQAAFKEKVEKARLEQAAADAAATETPTAAVPKPPATSSPAQRRSSRRK</sequence>
<gene>
    <name evidence="4" type="ORF">RHOBADRAFT_50649</name>
</gene>
<keyword evidence="2" id="KW-0472">Membrane</keyword>
<feature type="compositionally biased region" description="Low complexity" evidence="1">
    <location>
        <begin position="275"/>
        <end position="289"/>
    </location>
</feature>
<evidence type="ECO:0000256" key="2">
    <source>
        <dbReference type="SAM" id="Phobius"/>
    </source>
</evidence>
<evidence type="ECO:0000256" key="1">
    <source>
        <dbReference type="SAM" id="MobiDB-lite"/>
    </source>
</evidence>
<feature type="region of interest" description="Disordered" evidence="1">
    <location>
        <begin position="274"/>
        <end position="307"/>
    </location>
</feature>
<accession>A0A194SF25</accession>
<keyword evidence="2" id="KW-1133">Transmembrane helix</keyword>
<feature type="chain" id="PRO_5008265627" evidence="3">
    <location>
        <begin position="22"/>
        <end position="307"/>
    </location>
</feature>
<dbReference type="GeneID" id="28975875"/>
<feature type="transmembrane region" description="Helical" evidence="2">
    <location>
        <begin position="235"/>
        <end position="252"/>
    </location>
</feature>
<reference evidence="4 5" key="1">
    <citation type="journal article" date="2015" name="Front. Microbiol.">
        <title>Genome sequence of the plant growth promoting endophytic yeast Rhodotorula graminis WP1.</title>
        <authorList>
            <person name="Firrincieli A."/>
            <person name="Otillar R."/>
            <person name="Salamov A."/>
            <person name="Schmutz J."/>
            <person name="Khan Z."/>
            <person name="Redman R.S."/>
            <person name="Fleck N.D."/>
            <person name="Lindquist E."/>
            <person name="Grigoriev I.V."/>
            <person name="Doty S.L."/>
        </authorList>
    </citation>
    <scope>NUCLEOTIDE SEQUENCE [LARGE SCALE GENOMIC DNA]</scope>
    <source>
        <strain evidence="4 5">WP1</strain>
    </source>
</reference>
<dbReference type="Proteomes" id="UP000053890">
    <property type="component" value="Unassembled WGS sequence"/>
</dbReference>
<evidence type="ECO:0000313" key="4">
    <source>
        <dbReference type="EMBL" id="KPV78141.1"/>
    </source>
</evidence>
<evidence type="ECO:0000256" key="3">
    <source>
        <dbReference type="SAM" id="SignalP"/>
    </source>
</evidence>
<feature type="signal peptide" evidence="3">
    <location>
        <begin position="1"/>
        <end position="21"/>
    </location>
</feature>
<organism evidence="4 5">
    <name type="scientific">Rhodotorula graminis (strain WP1)</name>
    <dbReference type="NCBI Taxonomy" id="578459"/>
    <lineage>
        <taxon>Eukaryota</taxon>
        <taxon>Fungi</taxon>
        <taxon>Dikarya</taxon>
        <taxon>Basidiomycota</taxon>
        <taxon>Pucciniomycotina</taxon>
        <taxon>Microbotryomycetes</taxon>
        <taxon>Sporidiobolales</taxon>
        <taxon>Sporidiobolaceae</taxon>
        <taxon>Rhodotorula</taxon>
    </lineage>
</organism>
<keyword evidence="2" id="KW-0812">Transmembrane</keyword>
<dbReference type="OMA" id="PNVRWGR"/>
<dbReference type="OrthoDB" id="2502001at2759"/>
<dbReference type="RefSeq" id="XP_018274190.1">
    <property type="nucleotide sequence ID" value="XM_018415427.1"/>
</dbReference>
<evidence type="ECO:0000313" key="5">
    <source>
        <dbReference type="Proteomes" id="UP000053890"/>
    </source>
</evidence>
<proteinExistence type="predicted"/>